<accession>A0ABN2W9H0</accession>
<organism evidence="1 2">
    <name type="scientific">Aeromicrobium halocynthiae</name>
    <dbReference type="NCBI Taxonomy" id="560557"/>
    <lineage>
        <taxon>Bacteria</taxon>
        <taxon>Bacillati</taxon>
        <taxon>Actinomycetota</taxon>
        <taxon>Actinomycetes</taxon>
        <taxon>Propionibacteriales</taxon>
        <taxon>Nocardioidaceae</taxon>
        <taxon>Aeromicrobium</taxon>
    </lineage>
</organism>
<dbReference type="SUPFAM" id="SSF48498">
    <property type="entry name" value="Tetracyclin repressor-like, C-terminal domain"/>
    <property type="match status" value="1"/>
</dbReference>
<sequence length="204" mass="22052">MAVKHGTYRGMTLEQRRAQRRTRLIDAVVGVWGTADGPPITMTRVCSAAGLSERYFYESFADLDAALVATIELLADEVAQACAEAVDAHVDPSRRVRAGLATLVRLLVEDPRRGHVSMVAAPSHPATRSRRAELLEGLRTFVVAEARAVHGETARSGDDAFVAASMFLGGVGQLLTDHLEGRLDLAPEQIVDAAGRLWHGTMLR</sequence>
<comment type="caution">
    <text evidence="1">The sequence shown here is derived from an EMBL/GenBank/DDBJ whole genome shotgun (WGS) entry which is preliminary data.</text>
</comment>
<reference evidence="1 2" key="1">
    <citation type="journal article" date="2019" name="Int. J. Syst. Evol. Microbiol.">
        <title>The Global Catalogue of Microorganisms (GCM) 10K type strain sequencing project: providing services to taxonomists for standard genome sequencing and annotation.</title>
        <authorList>
            <consortium name="The Broad Institute Genomics Platform"/>
            <consortium name="The Broad Institute Genome Sequencing Center for Infectious Disease"/>
            <person name="Wu L."/>
            <person name="Ma J."/>
        </authorList>
    </citation>
    <scope>NUCLEOTIDE SEQUENCE [LARGE SCALE GENOMIC DNA]</scope>
    <source>
        <strain evidence="1 2">JCM 15749</strain>
    </source>
</reference>
<proteinExistence type="predicted"/>
<dbReference type="Gene3D" id="1.10.357.10">
    <property type="entry name" value="Tetracycline Repressor, domain 2"/>
    <property type="match status" value="1"/>
</dbReference>
<dbReference type="SUPFAM" id="SSF46689">
    <property type="entry name" value="Homeodomain-like"/>
    <property type="match status" value="1"/>
</dbReference>
<name>A0ABN2W9H0_9ACTN</name>
<evidence type="ECO:0000313" key="1">
    <source>
        <dbReference type="EMBL" id="GAA2084558.1"/>
    </source>
</evidence>
<dbReference type="Proteomes" id="UP001501480">
    <property type="component" value="Unassembled WGS sequence"/>
</dbReference>
<dbReference type="RefSeq" id="WP_344329800.1">
    <property type="nucleotide sequence ID" value="NZ_BAAAPY010000013.1"/>
</dbReference>
<dbReference type="EMBL" id="BAAAPY010000013">
    <property type="protein sequence ID" value="GAA2084558.1"/>
    <property type="molecule type" value="Genomic_DNA"/>
</dbReference>
<dbReference type="InterPro" id="IPR009057">
    <property type="entry name" value="Homeodomain-like_sf"/>
</dbReference>
<gene>
    <name evidence="1" type="ORF">GCM10009821_27440</name>
</gene>
<keyword evidence="2" id="KW-1185">Reference proteome</keyword>
<evidence type="ECO:0000313" key="2">
    <source>
        <dbReference type="Proteomes" id="UP001501480"/>
    </source>
</evidence>
<protein>
    <submittedName>
        <fullName evidence="1">Transcriptional regulator</fullName>
    </submittedName>
</protein>
<dbReference type="InterPro" id="IPR036271">
    <property type="entry name" value="Tet_transcr_reg_TetR-rel_C_sf"/>
</dbReference>